<dbReference type="EMBL" id="LT629772">
    <property type="protein sequence ID" value="SDS67762.1"/>
    <property type="molecule type" value="Genomic_DNA"/>
</dbReference>
<evidence type="ECO:0000313" key="5">
    <source>
        <dbReference type="Proteomes" id="UP000199103"/>
    </source>
</evidence>
<feature type="signal peptide" evidence="2">
    <location>
        <begin position="1"/>
        <end position="41"/>
    </location>
</feature>
<gene>
    <name evidence="4" type="ORF">SAMN04489812_2648</name>
</gene>
<feature type="region of interest" description="Disordered" evidence="1">
    <location>
        <begin position="40"/>
        <end position="68"/>
    </location>
</feature>
<dbReference type="InterPro" id="IPR025442">
    <property type="entry name" value="DUF4185"/>
</dbReference>
<feature type="chain" id="PRO_5009261838" description="DUF4185 domain-containing protein" evidence="2">
    <location>
        <begin position="42"/>
        <end position="716"/>
    </location>
</feature>
<dbReference type="Proteomes" id="UP000199103">
    <property type="component" value="Chromosome I"/>
</dbReference>
<proteinExistence type="predicted"/>
<keyword evidence="2" id="KW-0732">Signal</keyword>
<organism evidence="4 5">
    <name type="scientific">Microlunatus soli</name>
    <dbReference type="NCBI Taxonomy" id="630515"/>
    <lineage>
        <taxon>Bacteria</taxon>
        <taxon>Bacillati</taxon>
        <taxon>Actinomycetota</taxon>
        <taxon>Actinomycetes</taxon>
        <taxon>Propionibacteriales</taxon>
        <taxon>Propionibacteriaceae</taxon>
        <taxon>Microlunatus</taxon>
    </lineage>
</organism>
<evidence type="ECO:0000256" key="1">
    <source>
        <dbReference type="SAM" id="MobiDB-lite"/>
    </source>
</evidence>
<dbReference type="RefSeq" id="WP_091525469.1">
    <property type="nucleotide sequence ID" value="NZ_LT629772.1"/>
</dbReference>
<feature type="compositionally biased region" description="Basic and acidic residues" evidence="1">
    <location>
        <begin position="41"/>
        <end position="52"/>
    </location>
</feature>
<accession>A0A1H1U5I9</accession>
<feature type="domain" description="DUF4185" evidence="3">
    <location>
        <begin position="151"/>
        <end position="350"/>
    </location>
</feature>
<reference evidence="4 5" key="1">
    <citation type="submission" date="2016-10" db="EMBL/GenBank/DDBJ databases">
        <authorList>
            <person name="de Groot N.N."/>
        </authorList>
    </citation>
    <scope>NUCLEOTIDE SEQUENCE [LARGE SCALE GENOMIC DNA]</scope>
    <source>
        <strain evidence="4 5">DSM 21800</strain>
    </source>
</reference>
<dbReference type="Gene3D" id="2.60.120.260">
    <property type="entry name" value="Galactose-binding domain-like"/>
    <property type="match status" value="1"/>
</dbReference>
<keyword evidence="5" id="KW-1185">Reference proteome</keyword>
<sequence length="716" mass="76837">MTVGGAGPRTMRRAAVGSTRFRLAAATVLALLVTGAASAHADTDRTDTDRGHTGRAGVSAGSTADSRFVGTAQIEPKESVSTDSDGDLWANCWADNDHLYAANGDGKGFSTDGEFADIAVSEISGGPSDLSGRTVSRGDKISSIWSGAGYNRKPTGMVCIGDTLYLAVQDLALDFNDVPAATIVKSTDGGRSWSWHTSAPMFDDHVFTTIWFADFGRGGADAPDDFVYAYGLDGNWRDSFDDTVEDPTDVFLARVPKDKVQDRKAWRFYTGTEDGSPTWSKRIAERQPVLSDDRRVYRHTYSNGDPGFSVIGQGGVLYDPALDRYLYTSWTEWTYEFYESPTPWGPWKHFLSKDFGAYPWTTDQYGGYGTTIPSKFLSADGRSMYVQSNVCPCAPAGTSVYHFSLRKLQLEPSRDDAADNPPDGSDLAADEATVPISKSTRTGTLDALSDGDPATVVDDFDDEVKSESWWGYTWPQALSVNRVRYTTGTVSERGGWFNAKPRVEVKDEDGAWQPVAGATITPDYPGDPSAGEATSYTIDFAPVPTDGVRLIGFPGGTRTFSSAGELAASYRTQPADPGFESRSATSAWTYQGTAGHGVDRGLGFEHSGDSNGWIRTSGTGFSSYSQPVPVQPGKSYTFSVWTQSSSGLTGAEFGVRGADGTALKTVDVPASAGYTQHTVTVTARDGADTLTPFIGFDGNGTDQYLQIDDLEVQPAG</sequence>
<dbReference type="STRING" id="630515.SAMN04489812_2648"/>
<evidence type="ECO:0000259" key="3">
    <source>
        <dbReference type="Pfam" id="PF13810"/>
    </source>
</evidence>
<evidence type="ECO:0000256" key="2">
    <source>
        <dbReference type="SAM" id="SignalP"/>
    </source>
</evidence>
<dbReference type="Pfam" id="PF13810">
    <property type="entry name" value="DUF4185"/>
    <property type="match status" value="1"/>
</dbReference>
<evidence type="ECO:0000313" key="4">
    <source>
        <dbReference type="EMBL" id="SDS67762.1"/>
    </source>
</evidence>
<dbReference type="AlphaFoldDB" id="A0A1H1U5I9"/>
<feature type="region of interest" description="Disordered" evidence="1">
    <location>
        <begin position="413"/>
        <end position="433"/>
    </location>
</feature>
<protein>
    <recommendedName>
        <fullName evidence="3">DUF4185 domain-containing protein</fullName>
    </recommendedName>
</protein>
<dbReference type="OrthoDB" id="3795970at2"/>
<name>A0A1H1U5I9_9ACTN</name>